<evidence type="ECO:0000313" key="5">
    <source>
        <dbReference type="EMBL" id="PSH62029.1"/>
    </source>
</evidence>
<dbReference type="PANTHER" id="PTHR16305">
    <property type="entry name" value="TESTICULAR SOLUBLE ADENYLYL CYCLASE"/>
    <property type="match status" value="1"/>
</dbReference>
<organism evidence="5 6">
    <name type="scientific">Phyllobacterium brassicacearum</name>
    <dbReference type="NCBI Taxonomy" id="314235"/>
    <lineage>
        <taxon>Bacteria</taxon>
        <taxon>Pseudomonadati</taxon>
        <taxon>Pseudomonadota</taxon>
        <taxon>Alphaproteobacteria</taxon>
        <taxon>Hyphomicrobiales</taxon>
        <taxon>Phyllobacteriaceae</taxon>
        <taxon>Phyllobacterium</taxon>
    </lineage>
</organism>
<dbReference type="InterPro" id="IPR001054">
    <property type="entry name" value="A/G_cyclase"/>
</dbReference>
<name>A0A2P7B6G0_9HYPH</name>
<evidence type="ECO:0000256" key="2">
    <source>
        <dbReference type="ARBA" id="ARBA00022840"/>
    </source>
</evidence>
<dbReference type="Pfam" id="PF13191">
    <property type="entry name" value="AAA_16"/>
    <property type="match status" value="1"/>
</dbReference>
<dbReference type="CDD" id="cd09487">
    <property type="entry name" value="SAM_superfamily"/>
    <property type="match status" value="1"/>
</dbReference>
<dbReference type="Pfam" id="PF00536">
    <property type="entry name" value="SAM_1"/>
    <property type="match status" value="1"/>
</dbReference>
<sequence length="1130" mass="123103">MDVDIGTWLRNLQLSHYEQAFRDNDIGADILPELTAEDLVGLGVTSIGHRRKLLAAIAALRSEGLARDIAAEPQPSALPSEEPARAVAERRQLTVVFIDLVGSTALSARLDPEDMSKLLRAYQNAVIGGFARFEGHVAKLMGDGVLAYFGWPRAHEDEAERAVRASLTAVEAVGRLASPTGEPLAARVGIATGVVVVGDRIGEGAAQEEAVVGETPNLAARLETLAGPNEVVIGEGTRKLLGALFEVEDLGLQPLKGLTMPARAFRVLGPGRAASRFEALHVRELAPIVGRGEELALLLERWRRAKAGEGQVVLLSGEPGIGKSRIVLALREALAQEPVAVLNHFCSPYHMDSALFPVIGQLERAAGFAREDGPEQKLSKLETFLNPYADSLDEDARALMAALLSLPVENRAAPDLTPERQKQRTFEVLLQQFEALCSQQPVLAIYEDVHWIDPSTMELLDLLIERVQGLRALTVITFRPEFSPPWTGHAHVTFFSLSRLVRGDVAMIVGRVVGGKALPKDVLAQITSKTDGIPLFVEELTRTVLESGLLRDLGDHLELIGVPAELIIPSTLQDSLMARLDRLALAKELAQIGACIGREFDHDLLAAVSPLQEPTFGEALVRLVGSDLVFRRGQPPNATYTFKHALIQDVAYATLLKSRRVELHARIAATLEAQFPAVVERQPELLARHLSEAGIHDRAIDWWLLAGRLARQRSANKEAIGHLTRALAMLEDAPPSEVREHQELEVQVALGPPLIATEGFGAPQVETAYARAEELARRQGHESYRARALRGLCHVYHVRGHLTHAGELSAELLELVERGDDLVRQADAHHALGFNLFHLGQHGQALTHLEAARSKIERAGDPADAFAAGVNIHVHGRAYASHVNWHLGFADRAVVAISEAIEVARRLDHPFSLVVALAYASMLHQFRREPAMVREHADAAYAVCAEYGFSYYLAWATIMDGWACAEEGDLDRGIVRLRDGLRDLRATGAGLRVPHYLALLAELYVKTQQMEEAGATLAEADAVAERHGESWANARLRLLEGELSLATCRPAADCFRRAVEIAAAQGAVSLMLRAAIRLARHLRAEGKSAEAYNTLASPYASISEGFDTPDILEGRALLDELRSECPSGNR</sequence>
<evidence type="ECO:0000259" key="4">
    <source>
        <dbReference type="PROSITE" id="PS50125"/>
    </source>
</evidence>
<dbReference type="InterPro" id="IPR013761">
    <property type="entry name" value="SAM/pointed_sf"/>
</dbReference>
<dbReference type="InterPro" id="IPR001660">
    <property type="entry name" value="SAM"/>
</dbReference>
<dbReference type="InterPro" id="IPR011990">
    <property type="entry name" value="TPR-like_helical_dom_sf"/>
</dbReference>
<keyword evidence="2" id="KW-0067">ATP-binding</keyword>
<dbReference type="Gene3D" id="3.40.50.300">
    <property type="entry name" value="P-loop containing nucleotide triphosphate hydrolases"/>
    <property type="match status" value="1"/>
</dbReference>
<dbReference type="GO" id="GO:0009190">
    <property type="term" value="P:cyclic nucleotide biosynthetic process"/>
    <property type="evidence" value="ECO:0007669"/>
    <property type="project" value="InterPro"/>
</dbReference>
<feature type="domain" description="SAM" evidence="3">
    <location>
        <begin position="4"/>
        <end position="63"/>
    </location>
</feature>
<dbReference type="InterPro" id="IPR027417">
    <property type="entry name" value="P-loop_NTPase"/>
</dbReference>
<keyword evidence="6" id="KW-1185">Reference proteome</keyword>
<gene>
    <name evidence="5" type="ORF">CU102_26000</name>
</gene>
<dbReference type="PANTHER" id="PTHR16305:SF28">
    <property type="entry name" value="GUANYLATE CYCLASE DOMAIN-CONTAINING PROTEIN"/>
    <property type="match status" value="1"/>
</dbReference>
<dbReference type="SMART" id="SM00454">
    <property type="entry name" value="SAM"/>
    <property type="match status" value="1"/>
</dbReference>
<dbReference type="PROSITE" id="PS50105">
    <property type="entry name" value="SAM_DOMAIN"/>
    <property type="match status" value="1"/>
</dbReference>
<dbReference type="GO" id="GO:0035556">
    <property type="term" value="P:intracellular signal transduction"/>
    <property type="evidence" value="ECO:0007669"/>
    <property type="project" value="InterPro"/>
</dbReference>
<dbReference type="SUPFAM" id="SSF52540">
    <property type="entry name" value="P-loop containing nucleoside triphosphate hydrolases"/>
    <property type="match status" value="1"/>
</dbReference>
<dbReference type="OrthoDB" id="9785312at2"/>
<evidence type="ECO:0000313" key="6">
    <source>
        <dbReference type="Proteomes" id="UP000241444"/>
    </source>
</evidence>
<dbReference type="EMBL" id="PGGO01000032">
    <property type="protein sequence ID" value="PSH62029.1"/>
    <property type="molecule type" value="Genomic_DNA"/>
</dbReference>
<dbReference type="Pfam" id="PF00211">
    <property type="entry name" value="Guanylate_cyc"/>
    <property type="match status" value="1"/>
</dbReference>
<dbReference type="CDD" id="cd07302">
    <property type="entry name" value="CHD"/>
    <property type="match status" value="1"/>
</dbReference>
<dbReference type="SUPFAM" id="SSF55073">
    <property type="entry name" value="Nucleotide cyclase"/>
    <property type="match status" value="1"/>
</dbReference>
<evidence type="ECO:0000256" key="1">
    <source>
        <dbReference type="ARBA" id="ARBA00022741"/>
    </source>
</evidence>
<reference evidence="6" key="1">
    <citation type="submission" date="2017-11" db="EMBL/GenBank/DDBJ databases">
        <authorList>
            <person name="Kuznetsova I."/>
            <person name="Sazanova A."/>
            <person name="Chirak E."/>
            <person name="Safronova V."/>
            <person name="Willems A."/>
        </authorList>
    </citation>
    <scope>NUCLEOTIDE SEQUENCE [LARGE SCALE GENOMIC DNA]</scope>
    <source>
        <strain evidence="6">STM 196</strain>
    </source>
</reference>
<feature type="domain" description="Guanylate cyclase" evidence="4">
    <location>
        <begin position="94"/>
        <end position="223"/>
    </location>
</feature>
<keyword evidence="1" id="KW-0547">Nucleotide-binding</keyword>
<dbReference type="GO" id="GO:0005737">
    <property type="term" value="C:cytoplasm"/>
    <property type="evidence" value="ECO:0007669"/>
    <property type="project" value="TreeGrafter"/>
</dbReference>
<dbReference type="AlphaFoldDB" id="A0A2P7B6G0"/>
<dbReference type="Gene3D" id="1.10.150.50">
    <property type="entry name" value="Transcription Factor, Ets-1"/>
    <property type="match status" value="1"/>
</dbReference>
<dbReference type="SUPFAM" id="SSF47769">
    <property type="entry name" value="SAM/Pointed domain"/>
    <property type="match status" value="1"/>
</dbReference>
<dbReference type="SMART" id="SM00044">
    <property type="entry name" value="CYCc"/>
    <property type="match status" value="1"/>
</dbReference>
<dbReference type="PROSITE" id="PS50125">
    <property type="entry name" value="GUANYLATE_CYCLASE_2"/>
    <property type="match status" value="1"/>
</dbReference>
<evidence type="ECO:0000259" key="3">
    <source>
        <dbReference type="PROSITE" id="PS50105"/>
    </source>
</evidence>
<comment type="caution">
    <text evidence="5">The sequence shown here is derived from an EMBL/GenBank/DDBJ whole genome shotgun (WGS) entry which is preliminary data.</text>
</comment>
<dbReference type="InterPro" id="IPR029787">
    <property type="entry name" value="Nucleotide_cyclase"/>
</dbReference>
<dbReference type="GO" id="GO:0005524">
    <property type="term" value="F:ATP binding"/>
    <property type="evidence" value="ECO:0007669"/>
    <property type="project" value="UniProtKB-KW"/>
</dbReference>
<dbReference type="Gene3D" id="1.25.40.10">
    <property type="entry name" value="Tetratricopeptide repeat domain"/>
    <property type="match status" value="1"/>
</dbReference>
<dbReference type="SUPFAM" id="SSF48452">
    <property type="entry name" value="TPR-like"/>
    <property type="match status" value="2"/>
</dbReference>
<proteinExistence type="predicted"/>
<dbReference type="InterPro" id="IPR041664">
    <property type="entry name" value="AAA_16"/>
</dbReference>
<dbReference type="GO" id="GO:0004016">
    <property type="term" value="F:adenylate cyclase activity"/>
    <property type="evidence" value="ECO:0007669"/>
    <property type="project" value="UniProtKB-ARBA"/>
</dbReference>
<dbReference type="Gene3D" id="3.30.70.1230">
    <property type="entry name" value="Nucleotide cyclase"/>
    <property type="match status" value="1"/>
</dbReference>
<protein>
    <submittedName>
        <fullName evidence="5">Adenylate cyclase</fullName>
    </submittedName>
</protein>
<accession>A0A2P7B6G0</accession>
<dbReference type="Proteomes" id="UP000241444">
    <property type="component" value="Unassembled WGS sequence"/>
</dbReference>